<keyword evidence="2" id="KW-0326">Glycosidase</keyword>
<reference evidence="4" key="1">
    <citation type="submission" date="2014-12" db="EMBL/GenBank/DDBJ databases">
        <title>Insight into the proteome of Arion vulgaris.</title>
        <authorList>
            <person name="Aradska J."/>
            <person name="Bulat T."/>
            <person name="Smidak R."/>
            <person name="Sarate P."/>
            <person name="Gangsoo J."/>
            <person name="Sialana F."/>
            <person name="Bilban M."/>
            <person name="Lubec G."/>
        </authorList>
    </citation>
    <scope>NUCLEOTIDE SEQUENCE</scope>
    <source>
        <tissue evidence="4">Skin</tissue>
    </source>
</reference>
<dbReference type="SUPFAM" id="SSF51445">
    <property type="entry name" value="(Trans)glycosidases"/>
    <property type="match status" value="1"/>
</dbReference>
<dbReference type="GO" id="GO:0004553">
    <property type="term" value="F:hydrolase activity, hydrolyzing O-glycosyl compounds"/>
    <property type="evidence" value="ECO:0007669"/>
    <property type="project" value="InterPro"/>
</dbReference>
<accession>A0A0B6ZSN8</accession>
<dbReference type="PANTHER" id="PTHR43053:SF4">
    <property type="entry name" value="MYOGENESIS-REGULATING GLYCOSIDASE"/>
    <property type="match status" value="1"/>
</dbReference>
<feature type="domain" description="Glycosyl hydrolase family 31 C-terminal" evidence="3">
    <location>
        <begin position="244"/>
        <end position="300"/>
    </location>
</feature>
<evidence type="ECO:0000313" key="4">
    <source>
        <dbReference type="EMBL" id="CEK71669.1"/>
    </source>
</evidence>
<proteinExistence type="predicted"/>
<dbReference type="PANTHER" id="PTHR43053">
    <property type="entry name" value="GLYCOSIDASE FAMILY 31"/>
    <property type="match status" value="1"/>
</dbReference>
<dbReference type="InterPro" id="IPR048395">
    <property type="entry name" value="Glyco_hydro_31_C"/>
</dbReference>
<protein>
    <recommendedName>
        <fullName evidence="3">Glycosyl hydrolase family 31 C-terminal domain-containing protein</fullName>
    </recommendedName>
</protein>
<feature type="non-terminal residue" evidence="4">
    <location>
        <position position="1"/>
    </location>
</feature>
<dbReference type="SUPFAM" id="SSF51011">
    <property type="entry name" value="Glycosyl hydrolase domain"/>
    <property type="match status" value="1"/>
</dbReference>
<gene>
    <name evidence="4" type="primary">ORF79367</name>
</gene>
<evidence type="ECO:0000256" key="2">
    <source>
        <dbReference type="ARBA" id="ARBA00023295"/>
    </source>
</evidence>
<evidence type="ECO:0000259" key="3">
    <source>
        <dbReference type="Pfam" id="PF21365"/>
    </source>
</evidence>
<sequence length="301" mass="34255">LCVSPYIQYLSENFHAGVTTKMFVKDAGGEVTGLTNFQGTLAAILDIFTENGRRWYSEQLQQLSEIHQIMSYRLTYGQKSWLPFRPHFEQTDATPNLYMKSIAELFKDLSNVSFIVEHTSDSRHVTSLIPVATKLSKDKKCLTGAIETALTLGLMGYPFVMADGIVLDPEISENEQGVDNKPSRELYIRWLQMAFLFPAYQYSIAPWEYDPDIINIVHNLSALRNNLVFKEIKDTILQSEVSQGSPIMRPVWWLNPSNLSVHEMKITDEFLIGNNLLVAPVLCEGVEERDVYIPPGTWENI</sequence>
<dbReference type="AlphaFoldDB" id="A0A0B6ZSN8"/>
<dbReference type="EMBL" id="HACG01024804">
    <property type="protein sequence ID" value="CEK71669.1"/>
    <property type="molecule type" value="Transcribed_RNA"/>
</dbReference>
<organism evidence="4">
    <name type="scientific">Arion vulgaris</name>
    <dbReference type="NCBI Taxonomy" id="1028688"/>
    <lineage>
        <taxon>Eukaryota</taxon>
        <taxon>Metazoa</taxon>
        <taxon>Spiralia</taxon>
        <taxon>Lophotrochozoa</taxon>
        <taxon>Mollusca</taxon>
        <taxon>Gastropoda</taxon>
        <taxon>Heterobranchia</taxon>
        <taxon>Euthyneura</taxon>
        <taxon>Panpulmonata</taxon>
        <taxon>Eupulmonata</taxon>
        <taxon>Stylommatophora</taxon>
        <taxon>Helicina</taxon>
        <taxon>Arionoidea</taxon>
        <taxon>Arionidae</taxon>
        <taxon>Arion</taxon>
    </lineage>
</organism>
<keyword evidence="1" id="KW-0378">Hydrolase</keyword>
<feature type="non-terminal residue" evidence="4">
    <location>
        <position position="301"/>
    </location>
</feature>
<dbReference type="InterPro" id="IPR017853">
    <property type="entry name" value="GH"/>
</dbReference>
<dbReference type="Pfam" id="PF21365">
    <property type="entry name" value="Glyco_hydro_31_3rd"/>
    <property type="match status" value="1"/>
</dbReference>
<evidence type="ECO:0000256" key="1">
    <source>
        <dbReference type="ARBA" id="ARBA00022801"/>
    </source>
</evidence>
<dbReference type="GO" id="GO:0005975">
    <property type="term" value="P:carbohydrate metabolic process"/>
    <property type="evidence" value="ECO:0007669"/>
    <property type="project" value="InterPro"/>
</dbReference>
<dbReference type="InterPro" id="IPR050985">
    <property type="entry name" value="Alpha-glycosidase_related"/>
</dbReference>
<dbReference type="Gene3D" id="3.20.20.80">
    <property type="entry name" value="Glycosidases"/>
    <property type="match status" value="1"/>
</dbReference>
<name>A0A0B6ZSN8_9EUPU</name>